<accession>A0ABT1WAJ0</accession>
<dbReference type="RefSeq" id="WP_422865379.1">
    <property type="nucleotide sequence ID" value="NZ_JAMSKV010000017.1"/>
</dbReference>
<keyword evidence="2" id="KW-1185">Reference proteome</keyword>
<comment type="caution">
    <text evidence="1">The sequence shown here is derived from an EMBL/GenBank/DDBJ whole genome shotgun (WGS) entry which is preliminary data.</text>
</comment>
<evidence type="ECO:0000313" key="1">
    <source>
        <dbReference type="EMBL" id="MCQ8279890.1"/>
    </source>
</evidence>
<organism evidence="1 2">
    <name type="scientific">Endosaccharibacter trunci</name>
    <dbReference type="NCBI Taxonomy" id="2812733"/>
    <lineage>
        <taxon>Bacteria</taxon>
        <taxon>Pseudomonadati</taxon>
        <taxon>Pseudomonadota</taxon>
        <taxon>Alphaproteobacteria</taxon>
        <taxon>Acetobacterales</taxon>
        <taxon>Acetobacteraceae</taxon>
        <taxon>Endosaccharibacter</taxon>
    </lineage>
</organism>
<dbReference type="Proteomes" id="UP001524587">
    <property type="component" value="Unassembled WGS sequence"/>
</dbReference>
<gene>
    <name evidence="1" type="ORF">NFI95_15705</name>
</gene>
<reference evidence="1 2" key="1">
    <citation type="submission" date="2022-06" db="EMBL/GenBank/DDBJ databases">
        <title>Endosaccharibacter gen. nov., sp. nov., endophytic bacteria isolated from sugarcane.</title>
        <authorList>
            <person name="Pitiwittayakul N."/>
            <person name="Yukphan P."/>
            <person name="Charoenyingcharoen P."/>
            <person name="Tanasupawat S."/>
        </authorList>
    </citation>
    <scope>NUCLEOTIDE SEQUENCE [LARGE SCALE GENOMIC DNA]</scope>
    <source>
        <strain evidence="1 2">KSS8</strain>
    </source>
</reference>
<name>A0ABT1WAJ0_9PROT</name>
<proteinExistence type="predicted"/>
<sequence length="122" mass="13037">MIPIGTRFGSRTVIAHAARDERTLQARVEVQCDCMRPGSRRVVYAHSLPKASSCKSCGGFIAARTRATTRAMMVAMLISPVVASWGAVGVKVSSPSVGTTENGAIMQNNLGKIFPEKVSLSW</sequence>
<dbReference type="EMBL" id="JAMSKV010000017">
    <property type="protein sequence ID" value="MCQ8279890.1"/>
    <property type="molecule type" value="Genomic_DNA"/>
</dbReference>
<evidence type="ECO:0000313" key="2">
    <source>
        <dbReference type="Proteomes" id="UP001524587"/>
    </source>
</evidence>
<protein>
    <submittedName>
        <fullName evidence="1">Uncharacterized protein</fullName>
    </submittedName>
</protein>